<keyword evidence="3 8" id="KW-0479">Metal-binding</keyword>
<keyword evidence="8" id="KW-0472">Membrane</keyword>
<name>A0A212J317_9FIRM</name>
<keyword evidence="8" id="KW-1003">Cell membrane</keyword>
<dbReference type="InterPro" id="IPR017900">
    <property type="entry name" value="4Fe4S_Fe_S_CS"/>
</dbReference>
<evidence type="ECO:0000313" key="10">
    <source>
        <dbReference type="EMBL" id="SBV93849.1"/>
    </source>
</evidence>
<dbReference type="Pfam" id="PF01512">
    <property type="entry name" value="Complex1_51K"/>
    <property type="match status" value="1"/>
</dbReference>
<dbReference type="AlphaFoldDB" id="A0A212J317"/>
<keyword evidence="6 8" id="KW-0408">Iron</keyword>
<dbReference type="SUPFAM" id="SSF142984">
    <property type="entry name" value="Nqo1 middle domain-like"/>
    <property type="match status" value="1"/>
</dbReference>
<dbReference type="GO" id="GO:0009055">
    <property type="term" value="F:electron transfer activity"/>
    <property type="evidence" value="ECO:0007669"/>
    <property type="project" value="InterPro"/>
</dbReference>
<dbReference type="InterPro" id="IPR019554">
    <property type="entry name" value="Soluble_ligand-bd"/>
</dbReference>
<accession>A0A212J317</accession>
<dbReference type="EMBL" id="FLUN01000001">
    <property type="protein sequence ID" value="SBV93849.1"/>
    <property type="molecule type" value="Genomic_DNA"/>
</dbReference>
<keyword evidence="7 8" id="KW-0411">Iron-sulfur</keyword>
<comment type="subunit">
    <text evidence="8">The complex is composed of six subunits: RnfA, RnfB, RnfC, RnfD, RnfE and RnfG.</text>
</comment>
<comment type="similarity">
    <text evidence="8">Belongs to the 4Fe4S bacterial-type ferredoxin family. RnfC subfamily.</text>
</comment>
<feature type="domain" description="4Fe-4S ferredoxin-type" evidence="9">
    <location>
        <begin position="394"/>
        <end position="423"/>
    </location>
</feature>
<comment type="subcellular location">
    <subcellularLocation>
        <location evidence="8">Cell membrane</location>
        <topology evidence="8">Peripheral membrane protein</topology>
    </subcellularLocation>
</comment>
<feature type="binding site" evidence="8">
    <location>
        <position position="374"/>
    </location>
    <ligand>
        <name>[4Fe-4S] cluster</name>
        <dbReference type="ChEBI" id="CHEBI:49883"/>
        <label>2</label>
    </ligand>
</feature>
<dbReference type="NCBIfam" id="TIGR01945">
    <property type="entry name" value="rnfC"/>
    <property type="match status" value="1"/>
</dbReference>
<feature type="binding site" evidence="8">
    <location>
        <position position="403"/>
    </location>
    <ligand>
        <name>[4Fe-4S] cluster</name>
        <dbReference type="ChEBI" id="CHEBI:49883"/>
        <label>2</label>
    </ligand>
</feature>
<dbReference type="PROSITE" id="PS51379">
    <property type="entry name" value="4FE4S_FER_2"/>
    <property type="match status" value="2"/>
</dbReference>
<feature type="domain" description="4Fe-4S ferredoxin-type" evidence="9">
    <location>
        <begin position="354"/>
        <end position="375"/>
    </location>
</feature>
<evidence type="ECO:0000259" key="9">
    <source>
        <dbReference type="PROSITE" id="PS51379"/>
    </source>
</evidence>
<dbReference type="SUPFAM" id="SSF46548">
    <property type="entry name" value="alpha-helical ferredoxin"/>
    <property type="match status" value="1"/>
</dbReference>
<evidence type="ECO:0000256" key="5">
    <source>
        <dbReference type="ARBA" id="ARBA00022982"/>
    </source>
</evidence>
<dbReference type="HAMAP" id="MF_00461">
    <property type="entry name" value="RsxC_RnfC"/>
    <property type="match status" value="1"/>
</dbReference>
<evidence type="ECO:0000256" key="1">
    <source>
        <dbReference type="ARBA" id="ARBA00022448"/>
    </source>
</evidence>
<dbReference type="Gene3D" id="3.30.70.20">
    <property type="match status" value="1"/>
</dbReference>
<feature type="binding site" evidence="8">
    <location>
        <position position="370"/>
    </location>
    <ligand>
        <name>[4Fe-4S] cluster</name>
        <dbReference type="ChEBI" id="CHEBI:49883"/>
        <label>1</label>
    </ligand>
</feature>
<sequence>MLHRIYGGVRFPGRKRATAALPSVPMASPPARVALAVTVPQVAVGDHVLLGERICAPQGSHGAVHASVSGMVAAIEPHIQLDGSEALCVIIENDALDTPARLGVRAPAEAVPGSLEASQIRAAVAWAGIAGMGGAAFPTGIKLGKAQGKVHTLIINGCEGESYLTADHRLMLERTEDVLTGARLLARVLGLKSTVIAVESNKYDAITALRSLLPLRGGDLEVRVLPTRYPQGSERQLIQRLAGKEVPPGVFPLDMGYAVFNVATAAAVTDAVYSGKPVTHRIITVTGGAVRKPKNLIVPLGTPVSDLIREAGGLSGHAERVVAGGGMMGHAQWDLRASVTQGTGAVVAMKRREVGPAGGPEGPCIRCGKCLEVCPLRLEPVYLSLYARAGNTRELARLRVNDCMECGACAYACPAHVTLLEDIKKGKQRLRVGAEPGEGERYG</sequence>
<reference evidence="10" key="1">
    <citation type="submission" date="2016-04" db="EMBL/GenBank/DDBJ databases">
        <authorList>
            <person name="Evans L.H."/>
            <person name="Alamgir A."/>
            <person name="Owens N."/>
            <person name="Weber N.D."/>
            <person name="Virtaneva K."/>
            <person name="Barbian K."/>
            <person name="Babar A."/>
            <person name="Rosenke K."/>
        </authorList>
    </citation>
    <scope>NUCLEOTIDE SEQUENCE</scope>
    <source>
        <strain evidence="10">86</strain>
    </source>
</reference>
<evidence type="ECO:0000256" key="3">
    <source>
        <dbReference type="ARBA" id="ARBA00022723"/>
    </source>
</evidence>
<feature type="binding site" evidence="8">
    <location>
        <position position="406"/>
    </location>
    <ligand>
        <name>[4Fe-4S] cluster</name>
        <dbReference type="ChEBI" id="CHEBI:49883"/>
        <label>2</label>
    </ligand>
</feature>
<dbReference type="GO" id="GO:0051539">
    <property type="term" value="F:4 iron, 4 sulfur cluster binding"/>
    <property type="evidence" value="ECO:0007669"/>
    <property type="project" value="UniProtKB-KW"/>
</dbReference>
<dbReference type="InterPro" id="IPR017896">
    <property type="entry name" value="4Fe4S_Fe-S-bd"/>
</dbReference>
<feature type="binding site" evidence="8">
    <location>
        <position position="364"/>
    </location>
    <ligand>
        <name>[4Fe-4S] cluster</name>
        <dbReference type="ChEBI" id="CHEBI:49883"/>
        <label>1</label>
    </ligand>
</feature>
<comment type="cofactor">
    <cofactor evidence="8">
        <name>[4Fe-4S] cluster</name>
        <dbReference type="ChEBI" id="CHEBI:49883"/>
    </cofactor>
    <text evidence="8">Binds 2 [4Fe-4S] clusters per subunit.</text>
</comment>
<proteinExistence type="inferred from homology"/>
<evidence type="ECO:0000256" key="2">
    <source>
        <dbReference type="ARBA" id="ARBA00022485"/>
    </source>
</evidence>
<protein>
    <recommendedName>
        <fullName evidence="8">Ion-translocating oxidoreductase complex subunit C</fullName>
        <ecNumber evidence="8">7.-.-.-</ecNumber>
    </recommendedName>
    <alternativeName>
        <fullName evidence="8">Rnf electron transport complex subunit C</fullName>
    </alternativeName>
</protein>
<keyword evidence="2 8" id="KW-0004">4Fe-4S</keyword>
<dbReference type="InterPro" id="IPR037225">
    <property type="entry name" value="Nuo51_FMN-bd_sf"/>
</dbReference>
<dbReference type="InterPro" id="IPR010208">
    <property type="entry name" value="Ion_transpt_RnfC/RsxC"/>
</dbReference>
<keyword evidence="5 8" id="KW-0249">Electron transport</keyword>
<dbReference type="Pfam" id="PF13375">
    <property type="entry name" value="RnfC_N"/>
    <property type="match status" value="1"/>
</dbReference>
<feature type="binding site" evidence="8">
    <location>
        <position position="409"/>
    </location>
    <ligand>
        <name>[4Fe-4S] cluster</name>
        <dbReference type="ChEBI" id="CHEBI:49883"/>
        <label>2</label>
    </ligand>
</feature>
<dbReference type="Pfam" id="PF10531">
    <property type="entry name" value="SLBB"/>
    <property type="match status" value="1"/>
</dbReference>
<dbReference type="Gene3D" id="3.40.50.11540">
    <property type="entry name" value="NADH-ubiquinone oxidoreductase 51kDa subunit"/>
    <property type="match status" value="1"/>
</dbReference>
<keyword evidence="8" id="KW-1278">Translocase</keyword>
<dbReference type="EC" id="7.-.-.-" evidence="8"/>
<evidence type="ECO:0000256" key="8">
    <source>
        <dbReference type="HAMAP-Rule" id="MF_00461"/>
    </source>
</evidence>
<dbReference type="Pfam" id="PF12838">
    <property type="entry name" value="Fer4_7"/>
    <property type="match status" value="1"/>
</dbReference>
<dbReference type="NCBIfam" id="NF003454">
    <property type="entry name" value="PRK05035.1"/>
    <property type="match status" value="1"/>
</dbReference>
<dbReference type="GO" id="GO:0022900">
    <property type="term" value="P:electron transport chain"/>
    <property type="evidence" value="ECO:0007669"/>
    <property type="project" value="UniProtKB-UniRule"/>
</dbReference>
<comment type="function">
    <text evidence="8">Part of a membrane-bound complex that couples electron transfer with translocation of ions across the membrane.</text>
</comment>
<dbReference type="PROSITE" id="PS00198">
    <property type="entry name" value="4FE4S_FER_1"/>
    <property type="match status" value="1"/>
</dbReference>
<organism evidence="10">
    <name type="scientific">uncultured Eubacteriales bacterium</name>
    <dbReference type="NCBI Taxonomy" id="172733"/>
    <lineage>
        <taxon>Bacteria</taxon>
        <taxon>Bacillati</taxon>
        <taxon>Bacillota</taxon>
        <taxon>Clostridia</taxon>
        <taxon>Eubacteriales</taxon>
        <taxon>environmental samples</taxon>
    </lineage>
</organism>
<gene>
    <name evidence="8 10" type="primary">rnfC</name>
    <name evidence="10" type="ORF">KL86CLO1_10434</name>
</gene>
<dbReference type="InterPro" id="IPR011538">
    <property type="entry name" value="Nuo51_FMN-bd"/>
</dbReference>
<feature type="binding site" evidence="8">
    <location>
        <position position="367"/>
    </location>
    <ligand>
        <name>[4Fe-4S] cluster</name>
        <dbReference type="ChEBI" id="CHEBI:49883"/>
        <label>1</label>
    </ligand>
</feature>
<dbReference type="PANTHER" id="PTHR43034:SF2">
    <property type="entry name" value="ION-TRANSLOCATING OXIDOREDUCTASE COMPLEX SUBUNIT C"/>
    <property type="match status" value="1"/>
</dbReference>
<evidence type="ECO:0000256" key="6">
    <source>
        <dbReference type="ARBA" id="ARBA00023004"/>
    </source>
</evidence>
<dbReference type="InterPro" id="IPR026902">
    <property type="entry name" value="RnfC_N"/>
</dbReference>
<evidence type="ECO:0000256" key="4">
    <source>
        <dbReference type="ARBA" id="ARBA00022737"/>
    </source>
</evidence>
<keyword evidence="4 8" id="KW-0677">Repeat</keyword>
<dbReference type="GO" id="GO:0046872">
    <property type="term" value="F:metal ion binding"/>
    <property type="evidence" value="ECO:0007669"/>
    <property type="project" value="UniProtKB-KW"/>
</dbReference>
<feature type="binding site" evidence="8">
    <location>
        <position position="413"/>
    </location>
    <ligand>
        <name>[4Fe-4S] cluster</name>
        <dbReference type="ChEBI" id="CHEBI:49883"/>
        <label>1</label>
    </ligand>
</feature>
<dbReference type="SUPFAM" id="SSF142019">
    <property type="entry name" value="Nqo1 FMN-binding domain-like"/>
    <property type="match status" value="1"/>
</dbReference>
<keyword evidence="1 8" id="KW-0813">Transport</keyword>
<evidence type="ECO:0000256" key="7">
    <source>
        <dbReference type="ARBA" id="ARBA00023014"/>
    </source>
</evidence>
<dbReference type="PANTHER" id="PTHR43034">
    <property type="entry name" value="ION-TRANSLOCATING OXIDOREDUCTASE COMPLEX SUBUNIT C"/>
    <property type="match status" value="1"/>
</dbReference>
<dbReference type="GO" id="GO:0005886">
    <property type="term" value="C:plasma membrane"/>
    <property type="evidence" value="ECO:0007669"/>
    <property type="project" value="UniProtKB-SubCell"/>
</dbReference>